<dbReference type="RefSeq" id="XP_023666068.1">
    <property type="nucleotide sequence ID" value="XM_023810300.2"/>
</dbReference>
<evidence type="ECO:0000256" key="6">
    <source>
        <dbReference type="ARBA" id="ARBA00022846"/>
    </source>
</evidence>
<proteinExistence type="inferred from homology"/>
<keyword evidence="8" id="KW-0206">Cytoskeleton</keyword>
<evidence type="ECO:0000256" key="4">
    <source>
        <dbReference type="ARBA" id="ARBA00021752"/>
    </source>
</evidence>
<reference evidence="14" key="2">
    <citation type="submission" date="2025-09" db="UniProtKB">
        <authorList>
            <consortium name="Ensembl"/>
        </authorList>
    </citation>
    <scope>IDENTIFICATION</scope>
</reference>
<evidence type="ECO:0000256" key="9">
    <source>
        <dbReference type="ARBA" id="ARBA00023273"/>
    </source>
</evidence>
<keyword evidence="15" id="KW-1185">Reference proteome</keyword>
<feature type="compositionally biased region" description="Basic residues" evidence="13">
    <location>
        <begin position="385"/>
        <end position="397"/>
    </location>
</feature>
<evidence type="ECO:0000256" key="12">
    <source>
        <dbReference type="SAM" id="Coils"/>
    </source>
</evidence>
<evidence type="ECO:0000256" key="8">
    <source>
        <dbReference type="ARBA" id="ARBA00023212"/>
    </source>
</evidence>
<comment type="subcellular location">
    <subcellularLocation>
        <location evidence="2">Cytoplasm</location>
        <location evidence="2">Cytoskeleton</location>
        <location evidence="2">Flagellum axoneme</location>
    </subcellularLocation>
</comment>
<evidence type="ECO:0000256" key="2">
    <source>
        <dbReference type="ARBA" id="ARBA00004611"/>
    </source>
</evidence>
<dbReference type="Pfam" id="PF00612">
    <property type="entry name" value="IQ"/>
    <property type="match status" value="1"/>
</dbReference>
<dbReference type="GeneID" id="111843078"/>
<sequence>MEIAQTLSSAPQSKVAKEDSLKLVESSQKKLASLGEQCIAWVLDECIQKVYIVLQLPKLLVSLEGVLIELGEELVEALKEHQQIEDTLGAQQLKYLEKETEERHAEMARLEQGLRSSLKNILQLLFANPAAMQMLQSRTVSMASHQLVQGLKKLHDLLLEKLLIRPGEEWERNQNFKEVAQQPRSSMELVSLLEAEVTNAAQDRDAEISNKNEIIYNLKTSLYHMKKSMLDFVTHTQNDAEKQSQSDKKISEGRCVQLQQEVNQLHIQLSNLIAENHGYETVLRKRVYKIESETENWIQKYDKDISEKQAELEELSSLYVKEKGELQELEEHYALLEVEFLQIMEEKRLANQQEEEEQQDLAVKSHAALIIQAYWKGHRVRKMMRVKSKHKKGKKGKGTPTRVRTGESALPQC</sequence>
<dbReference type="PANTHER" id="PTHR31598">
    <property type="entry name" value="IQ DOMAIN-CONTAINING PROTEIN D"/>
    <property type="match status" value="1"/>
</dbReference>
<dbReference type="OrthoDB" id="536093at2759"/>
<feature type="region of interest" description="Disordered" evidence="13">
    <location>
        <begin position="385"/>
        <end position="413"/>
    </location>
</feature>
<organism evidence="14 15">
    <name type="scientific">Paramormyrops kingsleyae</name>
    <dbReference type="NCBI Taxonomy" id="1676925"/>
    <lineage>
        <taxon>Eukaryota</taxon>
        <taxon>Metazoa</taxon>
        <taxon>Chordata</taxon>
        <taxon>Craniata</taxon>
        <taxon>Vertebrata</taxon>
        <taxon>Euteleostomi</taxon>
        <taxon>Actinopterygii</taxon>
        <taxon>Neopterygii</taxon>
        <taxon>Teleostei</taxon>
        <taxon>Osteoglossocephala</taxon>
        <taxon>Osteoglossomorpha</taxon>
        <taxon>Osteoglossiformes</taxon>
        <taxon>Mormyridae</taxon>
        <taxon>Paramormyrops</taxon>
    </lineage>
</organism>
<keyword evidence="5" id="KW-0963">Cytoplasm</keyword>
<evidence type="ECO:0000256" key="1">
    <source>
        <dbReference type="ARBA" id="ARBA00003029"/>
    </source>
</evidence>
<dbReference type="STRING" id="1676925.ENSPKIP00000002491"/>
<evidence type="ECO:0000256" key="13">
    <source>
        <dbReference type="SAM" id="MobiDB-lite"/>
    </source>
</evidence>
<dbReference type="CDD" id="cd23767">
    <property type="entry name" value="IQCD"/>
    <property type="match status" value="1"/>
</dbReference>
<evidence type="ECO:0000313" key="14">
    <source>
        <dbReference type="Ensembl" id="ENSPKIP00000002491.1"/>
    </source>
</evidence>
<dbReference type="InterPro" id="IPR042815">
    <property type="entry name" value="DRC10"/>
</dbReference>
<comment type="similarity">
    <text evidence="3">Belongs to the DRC10 family.</text>
</comment>
<name>A0A3B3QAQ6_9TELE</name>
<dbReference type="KEGG" id="pki:111843078"/>
<evidence type="ECO:0000256" key="7">
    <source>
        <dbReference type="ARBA" id="ARBA00023069"/>
    </source>
</evidence>
<evidence type="ECO:0000256" key="3">
    <source>
        <dbReference type="ARBA" id="ARBA00009071"/>
    </source>
</evidence>
<reference evidence="14" key="1">
    <citation type="submission" date="2025-08" db="UniProtKB">
        <authorList>
            <consortium name="Ensembl"/>
        </authorList>
    </citation>
    <scope>IDENTIFICATION</scope>
</reference>
<dbReference type="SMART" id="SM00015">
    <property type="entry name" value="IQ"/>
    <property type="match status" value="1"/>
</dbReference>
<dbReference type="CTD" id="115811"/>
<dbReference type="PROSITE" id="PS50096">
    <property type="entry name" value="IQ"/>
    <property type="match status" value="1"/>
</dbReference>
<dbReference type="RefSeq" id="XP_023666069.1">
    <property type="nucleotide sequence ID" value="XM_023810301.2"/>
</dbReference>
<dbReference type="GeneTree" id="ENSGT00730000111354"/>
<dbReference type="Ensembl" id="ENSPKIT00000026436.1">
    <property type="protein sequence ID" value="ENSPKIP00000002491.1"/>
    <property type="gene ID" value="ENSPKIG00000020368.1"/>
</dbReference>
<keyword evidence="6" id="KW-0282">Flagellum</keyword>
<dbReference type="Proteomes" id="UP000261540">
    <property type="component" value="Unplaced"/>
</dbReference>
<evidence type="ECO:0000256" key="5">
    <source>
        <dbReference type="ARBA" id="ARBA00022490"/>
    </source>
</evidence>
<keyword evidence="9" id="KW-0966">Cell projection</keyword>
<dbReference type="RefSeq" id="XP_023666070.1">
    <property type="nucleotide sequence ID" value="XM_023810302.2"/>
</dbReference>
<keyword evidence="12" id="KW-0175">Coiled coil</keyword>
<keyword evidence="7" id="KW-0969">Cilium</keyword>
<accession>A0A3B3QAQ6</accession>
<dbReference type="PANTHER" id="PTHR31598:SF1">
    <property type="entry name" value="DYNEIN REGULATORY COMPLEX PROTEIN 10"/>
    <property type="match status" value="1"/>
</dbReference>
<evidence type="ECO:0000256" key="11">
    <source>
        <dbReference type="ARBA" id="ARBA00046836"/>
    </source>
</evidence>
<protein>
    <recommendedName>
        <fullName evidence="4">Dynein regulatory complex protein 10</fullName>
    </recommendedName>
    <alternativeName>
        <fullName evidence="10">IQ domain-containing protein D</fullName>
    </alternativeName>
</protein>
<dbReference type="AlphaFoldDB" id="A0A3B3QAQ6"/>
<dbReference type="InterPro" id="IPR000048">
    <property type="entry name" value="IQ_motif_EF-hand-BS"/>
</dbReference>
<feature type="coiled-coil region" evidence="12">
    <location>
        <begin position="255"/>
        <end position="364"/>
    </location>
</feature>
<evidence type="ECO:0000313" key="15">
    <source>
        <dbReference type="Proteomes" id="UP000261540"/>
    </source>
</evidence>
<comment type="subunit">
    <text evidence="11">Component of the nexin-dynein regulatory complex (N-DRC). Interacts with CFAP52.</text>
</comment>
<evidence type="ECO:0000256" key="10">
    <source>
        <dbReference type="ARBA" id="ARBA00032180"/>
    </source>
</evidence>
<comment type="function">
    <text evidence="1">Component of the nexin-dynein regulatory complex (N-DRC), a key regulator of ciliary/flagellar motility which maintains the alignment and integrity of the distal axoneme and regulates microtubule sliding in motile axonemes.</text>
</comment>